<proteinExistence type="predicted"/>
<dbReference type="Gene3D" id="1.20.120.520">
    <property type="entry name" value="nmb1532 protein domain like"/>
    <property type="match status" value="1"/>
</dbReference>
<dbReference type="Gene3D" id="2.60.120.10">
    <property type="entry name" value="Jelly Rolls"/>
    <property type="match status" value="1"/>
</dbReference>
<dbReference type="Proteomes" id="UP000663505">
    <property type="component" value="Chromosome"/>
</dbReference>
<evidence type="ECO:0000313" key="4">
    <source>
        <dbReference type="Proteomes" id="UP000663505"/>
    </source>
</evidence>
<dbReference type="SUPFAM" id="SSF51182">
    <property type="entry name" value="RmlC-like cupins"/>
    <property type="match status" value="1"/>
</dbReference>
<accession>A0A9X7VXS6</accession>
<dbReference type="KEGG" id="afx:JZ786_18555"/>
<dbReference type="AlphaFoldDB" id="A0A9X7VXS6"/>
<dbReference type="InterPro" id="IPR011051">
    <property type="entry name" value="RmlC_Cupin_sf"/>
</dbReference>
<dbReference type="InterPro" id="IPR013096">
    <property type="entry name" value="Cupin_2"/>
</dbReference>
<sequence>MKKVAFAFQEQNVKSVLQHGEGKFVQLSLNPGEGLTKHRTPHHLAVIVLRGLIRFSMGGETEELSASEMVTVEPKVEHAVEAVEQSIVLLVLMPQYEAPMVRTTGYAVDHENAYQNPALLDTIIPELRSLVDDHIELCKLLSQHAENRLEEIPPLLKAVARELDTHFLAEEEVVFPRVALHTGGKDVGPVPRLLDEHHRIRNLHREATQILSLAESQADPHAEELLKEKIIELSTQLLNHLGKEDSHLFPMAGRLLTQEEKKEIVIGLERYEKLV</sequence>
<protein>
    <submittedName>
        <fullName evidence="3">Hemerythrin domain-containing protein</fullName>
    </submittedName>
</protein>
<keyword evidence="4" id="KW-1185">Reference proteome</keyword>
<organism evidence="3 4">
    <name type="scientific">Alicyclobacillus mengziensis</name>
    <dbReference type="NCBI Taxonomy" id="2931921"/>
    <lineage>
        <taxon>Bacteria</taxon>
        <taxon>Bacillati</taxon>
        <taxon>Bacillota</taxon>
        <taxon>Bacilli</taxon>
        <taxon>Bacillales</taxon>
        <taxon>Alicyclobacillaceae</taxon>
        <taxon>Alicyclobacillus</taxon>
    </lineage>
</organism>
<dbReference type="Pfam" id="PF01814">
    <property type="entry name" value="Hemerythrin"/>
    <property type="match status" value="1"/>
</dbReference>
<reference evidence="3 4" key="1">
    <citation type="submission" date="2021-02" db="EMBL/GenBank/DDBJ databases">
        <title>Alicyclobacillus curvatus sp. nov. and Alicyclobacillus mengziensis sp. nov., two acidophilic bacteria isolated from acid mine drainage.</title>
        <authorList>
            <person name="Huang Y."/>
        </authorList>
    </citation>
    <scope>NUCLEOTIDE SEQUENCE [LARGE SCALE GENOMIC DNA]</scope>
    <source>
        <strain evidence="3 4">S30H14</strain>
    </source>
</reference>
<dbReference type="InterPro" id="IPR012312">
    <property type="entry name" value="Hemerythrin-like"/>
</dbReference>
<dbReference type="InterPro" id="IPR014710">
    <property type="entry name" value="RmlC-like_jellyroll"/>
</dbReference>
<dbReference type="Pfam" id="PF07883">
    <property type="entry name" value="Cupin_2"/>
    <property type="match status" value="1"/>
</dbReference>
<evidence type="ECO:0000259" key="1">
    <source>
        <dbReference type="Pfam" id="PF01814"/>
    </source>
</evidence>
<evidence type="ECO:0000313" key="3">
    <source>
        <dbReference type="EMBL" id="QSO46452.1"/>
    </source>
</evidence>
<name>A0A9X7VXS6_9BACL</name>
<feature type="domain" description="Cupin type-2" evidence="2">
    <location>
        <begin position="28"/>
        <end position="88"/>
    </location>
</feature>
<dbReference type="PANTHER" id="PTHR39966">
    <property type="entry name" value="BLL2471 PROTEIN-RELATED"/>
    <property type="match status" value="1"/>
</dbReference>
<dbReference type="GO" id="GO:0005886">
    <property type="term" value="C:plasma membrane"/>
    <property type="evidence" value="ECO:0007669"/>
    <property type="project" value="TreeGrafter"/>
</dbReference>
<dbReference type="PANTHER" id="PTHR39966:SF1">
    <property type="entry name" value="HEMERYTHRIN-LIKE DOMAIN-CONTAINING PROTEIN"/>
    <property type="match status" value="1"/>
</dbReference>
<feature type="domain" description="Hemerythrin-like" evidence="1">
    <location>
        <begin position="129"/>
        <end position="252"/>
    </location>
</feature>
<evidence type="ECO:0000259" key="2">
    <source>
        <dbReference type="Pfam" id="PF07883"/>
    </source>
</evidence>
<dbReference type="RefSeq" id="WP_206655821.1">
    <property type="nucleotide sequence ID" value="NZ_CP071182.1"/>
</dbReference>
<gene>
    <name evidence="3" type="ORF">JZ786_18555</name>
</gene>
<dbReference type="EMBL" id="CP071182">
    <property type="protein sequence ID" value="QSO46452.1"/>
    <property type="molecule type" value="Genomic_DNA"/>
</dbReference>